<reference evidence="1 2" key="1">
    <citation type="journal article" date="2013" name="Genome Announc.">
        <title>Draft Genome Sequence of Cyclobacterium qasimii Strain M12-11BT, Isolated from Arctic Marine Sediment.</title>
        <authorList>
            <person name="Shivaji S."/>
            <person name="Ara S."/>
            <person name="Singh A."/>
            <person name="Kumar Pinnaka A."/>
        </authorList>
    </citation>
    <scope>NUCLEOTIDE SEQUENCE [LARGE SCALE GENOMIC DNA]</scope>
    <source>
        <strain evidence="1 2">M12-11B</strain>
    </source>
</reference>
<name>S7VCV6_9BACT</name>
<dbReference type="PATRIC" id="fig|641524.5.peg.3205"/>
<dbReference type="AlphaFoldDB" id="S7VCV6"/>
<organism evidence="1 2">
    <name type="scientific">Cyclobacterium qasimii M12-11B</name>
    <dbReference type="NCBI Taxonomy" id="641524"/>
    <lineage>
        <taxon>Bacteria</taxon>
        <taxon>Pseudomonadati</taxon>
        <taxon>Bacteroidota</taxon>
        <taxon>Cytophagia</taxon>
        <taxon>Cytophagales</taxon>
        <taxon>Cyclobacteriaceae</taxon>
        <taxon>Cyclobacterium</taxon>
    </lineage>
</organism>
<sequence length="58" mass="6500">MKTIAIDMDGVLADVYQQLIDMHYSESGITLKSSDMVGMTEAEAFPHLLKHVHTKGFF</sequence>
<accession>S7VCV6</accession>
<dbReference type="EMBL" id="ATNM01000114">
    <property type="protein sequence ID" value="EPR67806.1"/>
    <property type="molecule type" value="Genomic_DNA"/>
</dbReference>
<dbReference type="Proteomes" id="UP000014974">
    <property type="component" value="Unassembled WGS sequence"/>
</dbReference>
<dbReference type="RefSeq" id="WP_020890390.1">
    <property type="nucleotide sequence ID" value="NZ_ATNM01000114.1"/>
</dbReference>
<dbReference type="eggNOG" id="COG4502">
    <property type="taxonomic scope" value="Bacteria"/>
</dbReference>
<dbReference type="STRING" id="641524.ADICYQ_3232"/>
<proteinExistence type="predicted"/>
<gene>
    <name evidence="1" type="ORF">ADICYQ_3232</name>
</gene>
<comment type="caution">
    <text evidence="1">The sequence shown here is derived from an EMBL/GenBank/DDBJ whole genome shotgun (WGS) entry which is preliminary data.</text>
</comment>
<evidence type="ECO:0000313" key="2">
    <source>
        <dbReference type="Proteomes" id="UP000014974"/>
    </source>
</evidence>
<protein>
    <submittedName>
        <fullName evidence="1">Uncharacterized protein</fullName>
    </submittedName>
</protein>
<evidence type="ECO:0000313" key="1">
    <source>
        <dbReference type="EMBL" id="EPR67806.1"/>
    </source>
</evidence>